<dbReference type="InterPro" id="IPR036570">
    <property type="entry name" value="HORMA_dom_sf"/>
</dbReference>
<accession>W5JQZ4</accession>
<dbReference type="FunCoup" id="W5JQZ4">
    <property type="interactions" value="1424"/>
</dbReference>
<dbReference type="VEuPathDB" id="VectorBase:ADAR2_003116"/>
<proteinExistence type="inferred from homology"/>
<dbReference type="GO" id="GO:0005654">
    <property type="term" value="C:nucleoplasm"/>
    <property type="evidence" value="ECO:0007669"/>
    <property type="project" value="TreeGrafter"/>
</dbReference>
<dbReference type="VEuPathDB" id="VectorBase:ADAC001668"/>
<dbReference type="InterPro" id="IPR003511">
    <property type="entry name" value="HORMA_dom"/>
</dbReference>
<dbReference type="PANTHER" id="PTHR11842:SF11">
    <property type="entry name" value="MITOTIC SPINDLE ASSEMBLY CHECKPOINT PROTEIN MAD2A"/>
    <property type="match status" value="1"/>
</dbReference>
<evidence type="ECO:0000259" key="7">
    <source>
        <dbReference type="PROSITE" id="PS50815"/>
    </source>
</evidence>
<dbReference type="GO" id="GO:0000776">
    <property type="term" value="C:kinetochore"/>
    <property type="evidence" value="ECO:0007669"/>
    <property type="project" value="TreeGrafter"/>
</dbReference>
<gene>
    <name evidence="8" type="ORF">AND_001668</name>
</gene>
<dbReference type="GO" id="GO:0007094">
    <property type="term" value="P:mitotic spindle assembly checkpoint signaling"/>
    <property type="evidence" value="ECO:0007669"/>
    <property type="project" value="TreeGrafter"/>
</dbReference>
<dbReference type="Pfam" id="PF02301">
    <property type="entry name" value="HORMA"/>
    <property type="match status" value="1"/>
</dbReference>
<dbReference type="GO" id="GO:0051301">
    <property type="term" value="P:cell division"/>
    <property type="evidence" value="ECO:0007669"/>
    <property type="project" value="UniProtKB-KW"/>
</dbReference>
<keyword evidence="5" id="KW-0539">Nucleus</keyword>
<protein>
    <submittedName>
        <fullName evidence="8">Mitotic spindle assembly checkpoint protein mad2</fullName>
    </submittedName>
</protein>
<evidence type="ECO:0000256" key="1">
    <source>
        <dbReference type="ARBA" id="ARBA00004123"/>
    </source>
</evidence>
<evidence type="ECO:0000256" key="6">
    <source>
        <dbReference type="ARBA" id="ARBA00023306"/>
    </source>
</evidence>
<evidence type="ECO:0000256" key="2">
    <source>
        <dbReference type="ARBA" id="ARBA00010348"/>
    </source>
</evidence>
<dbReference type="PROSITE" id="PS50815">
    <property type="entry name" value="HORMA"/>
    <property type="match status" value="1"/>
</dbReference>
<dbReference type="AlphaFoldDB" id="W5JQZ4"/>
<sequence length="210" mass="23952">MSTKNTVITLEGSSKIIAEYLRYAINSIIFQRGIYPAKEFEKYNRYGVLLYISKNEGVKRFLDAILPNIQAWCGQKLVISIMLVVYNSLTKEVAERWEFNIKYEKDGIQYESATADSGAQQMIPHKPSEQIYAEICSVMRQITSTIALLPLLDFHCTFDVLVNKRGGIPSKWSKTGSIDLSNTQTIHTRQFATGFHMMKTSVTYSLQQDK</sequence>
<dbReference type="Gene3D" id="3.30.900.10">
    <property type="entry name" value="HORMA domain"/>
    <property type="match status" value="1"/>
</dbReference>
<keyword evidence="10" id="KW-1185">Reference proteome</keyword>
<feature type="domain" description="HORMA" evidence="7">
    <location>
        <begin position="11"/>
        <end position="202"/>
    </location>
</feature>
<keyword evidence="4" id="KW-0498">Mitosis</keyword>
<evidence type="ECO:0000256" key="4">
    <source>
        <dbReference type="ARBA" id="ARBA00022776"/>
    </source>
</evidence>
<dbReference type="PANTHER" id="PTHR11842">
    <property type="entry name" value="MITOTIC SPINDLE ASSEMBLY CHECKPOINT PROTEIN MAD2"/>
    <property type="match status" value="1"/>
</dbReference>
<dbReference type="eggNOG" id="KOG3285">
    <property type="taxonomic scope" value="Eukaryota"/>
</dbReference>
<keyword evidence="3" id="KW-0132">Cell division</keyword>
<name>W5JQZ4_ANODA</name>
<evidence type="ECO:0000256" key="3">
    <source>
        <dbReference type="ARBA" id="ARBA00022618"/>
    </source>
</evidence>
<reference evidence="8 10" key="1">
    <citation type="journal article" date="2010" name="BMC Genomics">
        <title>Combination of measures distinguishes pre-miRNAs from other stem-loops in the genome of the newly sequenced Anopheles darlingi.</title>
        <authorList>
            <person name="Mendes N.D."/>
            <person name="Freitas A.T."/>
            <person name="Vasconcelos A.T."/>
            <person name="Sagot M.F."/>
        </authorList>
    </citation>
    <scope>NUCLEOTIDE SEQUENCE</scope>
</reference>
<evidence type="ECO:0000256" key="5">
    <source>
        <dbReference type="ARBA" id="ARBA00023242"/>
    </source>
</evidence>
<dbReference type="HOGENOM" id="CLU_072097_0_0_1"/>
<dbReference type="GO" id="GO:0005737">
    <property type="term" value="C:cytoplasm"/>
    <property type="evidence" value="ECO:0007669"/>
    <property type="project" value="TreeGrafter"/>
</dbReference>
<dbReference type="EnsemblMetazoa" id="ADAC001668-RA">
    <property type="protein sequence ID" value="ADAC001668-PA"/>
    <property type="gene ID" value="ADAC001668"/>
</dbReference>
<dbReference type="SUPFAM" id="SSF56019">
    <property type="entry name" value="The spindle assembly checkpoint protein mad2"/>
    <property type="match status" value="1"/>
</dbReference>
<evidence type="ECO:0000313" key="9">
    <source>
        <dbReference type="EnsemblMetazoa" id="ADAC001668-PA"/>
    </source>
</evidence>
<dbReference type="STRING" id="43151.W5JQZ4"/>
<keyword evidence="6" id="KW-0131">Cell cycle</keyword>
<evidence type="ECO:0000313" key="8">
    <source>
        <dbReference type="EMBL" id="ETN66541.1"/>
    </source>
</evidence>
<reference evidence="8" key="2">
    <citation type="submission" date="2010-05" db="EMBL/GenBank/DDBJ databases">
        <authorList>
            <person name="Almeida L.G."/>
            <person name="Nicolas M.F."/>
            <person name="Souza R.C."/>
            <person name="Vasconcelos A.T.R."/>
        </authorList>
    </citation>
    <scope>NUCLEOTIDE SEQUENCE</scope>
</reference>
<dbReference type="Proteomes" id="UP000000673">
    <property type="component" value="Unassembled WGS sequence"/>
</dbReference>
<reference evidence="8" key="3">
    <citation type="journal article" date="2013" name="Nucleic Acids Res.">
        <title>The genome of Anopheles darlingi, the main neotropical malaria vector.</title>
        <authorList>
            <person name="Marinotti O."/>
            <person name="Cerqueira G.C."/>
            <person name="de Almeida L.G."/>
            <person name="Ferro M.I."/>
            <person name="Loreto E.L."/>
            <person name="Zaha A."/>
            <person name="Teixeira S.M."/>
            <person name="Wespiser A.R."/>
            <person name="Almeida E Silva A."/>
            <person name="Schlindwein A.D."/>
            <person name="Pacheco A.C."/>
            <person name="Silva A.L."/>
            <person name="Graveley B.R."/>
            <person name="Walenz B.P."/>
            <person name="Lima Bde A."/>
            <person name="Ribeiro C.A."/>
            <person name="Nunes-Silva C.G."/>
            <person name="de Carvalho C.R."/>
            <person name="Soares C.M."/>
            <person name="de Menezes C.B."/>
            <person name="Matiolli C."/>
            <person name="Caffrey D."/>
            <person name="Araujo D.A."/>
            <person name="de Oliveira D.M."/>
            <person name="Golenbock D."/>
            <person name="Grisard E.C."/>
            <person name="Fantinatti-Garboggini F."/>
            <person name="de Carvalho F.M."/>
            <person name="Barcellos F.G."/>
            <person name="Prosdocimi F."/>
            <person name="May G."/>
            <person name="Azevedo Junior G.M."/>
            <person name="Guimaraes G.M."/>
            <person name="Goldman G.H."/>
            <person name="Padilha I.Q."/>
            <person name="Batista Jda S."/>
            <person name="Ferro J.A."/>
            <person name="Ribeiro J.M."/>
            <person name="Fietto J.L."/>
            <person name="Dabbas K.M."/>
            <person name="Cerdeira L."/>
            <person name="Agnez-Lima L.F."/>
            <person name="Brocchi M."/>
            <person name="de Carvalho M.O."/>
            <person name="Teixeira Mde M."/>
            <person name="Diniz Maia Mde M."/>
            <person name="Goldman M.H."/>
            <person name="Cruz Schneider M.P."/>
            <person name="Felipe M.S."/>
            <person name="Hungria M."/>
            <person name="Nicolas M.F."/>
            <person name="Pereira M."/>
            <person name="Montes M.A."/>
            <person name="Cantao M.E."/>
            <person name="Vincentz M."/>
            <person name="Rafael M.S."/>
            <person name="Silverman N."/>
            <person name="Stoco P.H."/>
            <person name="Souza R.C."/>
            <person name="Vicentini R."/>
            <person name="Gazzinelli R.T."/>
            <person name="Neves Rde O."/>
            <person name="Silva R."/>
            <person name="Astolfi-Filho S."/>
            <person name="Maciel T.E."/>
            <person name="Urmenyi T.P."/>
            <person name="Tadei W.P."/>
            <person name="Camargo E.P."/>
            <person name="de Vasconcelos A.T."/>
        </authorList>
    </citation>
    <scope>NUCLEOTIDE SEQUENCE</scope>
</reference>
<comment type="subcellular location">
    <subcellularLocation>
        <location evidence="1">Nucleus</location>
    </subcellularLocation>
</comment>
<dbReference type="OMA" id="ICAFDLK"/>
<reference evidence="9" key="4">
    <citation type="submission" date="2015-06" db="UniProtKB">
        <authorList>
            <consortium name="EnsemblMetazoa"/>
        </authorList>
    </citation>
    <scope>IDENTIFICATION</scope>
</reference>
<dbReference type="OrthoDB" id="1806at2759"/>
<evidence type="ECO:0000313" key="10">
    <source>
        <dbReference type="Proteomes" id="UP000000673"/>
    </source>
</evidence>
<comment type="similarity">
    <text evidence="2">Belongs to the MAD2 family.</text>
</comment>
<organism evidence="8">
    <name type="scientific">Anopheles darlingi</name>
    <name type="common">Mosquito</name>
    <dbReference type="NCBI Taxonomy" id="43151"/>
    <lineage>
        <taxon>Eukaryota</taxon>
        <taxon>Metazoa</taxon>
        <taxon>Ecdysozoa</taxon>
        <taxon>Arthropoda</taxon>
        <taxon>Hexapoda</taxon>
        <taxon>Insecta</taxon>
        <taxon>Pterygota</taxon>
        <taxon>Neoptera</taxon>
        <taxon>Endopterygota</taxon>
        <taxon>Diptera</taxon>
        <taxon>Nematocera</taxon>
        <taxon>Culicoidea</taxon>
        <taxon>Culicidae</taxon>
        <taxon>Anophelinae</taxon>
        <taxon>Anopheles</taxon>
    </lineage>
</organism>
<dbReference type="EMBL" id="ADMH02000428">
    <property type="protein sequence ID" value="ETN66541.1"/>
    <property type="molecule type" value="Genomic_DNA"/>
</dbReference>
<dbReference type="InterPro" id="IPR045091">
    <property type="entry name" value="Mad2-like"/>
</dbReference>